<dbReference type="PANTHER" id="PTHR37304:SF1">
    <property type="entry name" value="MEMBRANE PROTEIN"/>
    <property type="match status" value="1"/>
</dbReference>
<evidence type="ECO:0008006" key="4">
    <source>
        <dbReference type="Google" id="ProtNLM"/>
    </source>
</evidence>
<proteinExistence type="predicted"/>
<evidence type="ECO:0000313" key="2">
    <source>
        <dbReference type="EMBL" id="OHA72647.1"/>
    </source>
</evidence>
<reference evidence="2 3" key="1">
    <citation type="journal article" date="2016" name="Nat. Commun.">
        <title>Thousands of microbial genomes shed light on interconnected biogeochemical processes in an aquifer system.</title>
        <authorList>
            <person name="Anantharaman K."/>
            <person name="Brown C.T."/>
            <person name="Hug L.A."/>
            <person name="Sharon I."/>
            <person name="Castelle C.J."/>
            <person name="Probst A.J."/>
            <person name="Thomas B.C."/>
            <person name="Singh A."/>
            <person name="Wilkins M.J."/>
            <person name="Karaoz U."/>
            <person name="Brodie E.L."/>
            <person name="Williams K.H."/>
            <person name="Hubbard S.S."/>
            <person name="Banfield J.F."/>
        </authorList>
    </citation>
    <scope>NUCLEOTIDE SEQUENCE [LARGE SCALE GENOMIC DNA]</scope>
</reference>
<gene>
    <name evidence="2" type="ORF">A3A27_00995</name>
</gene>
<dbReference type="Pfam" id="PF04070">
    <property type="entry name" value="DUF378"/>
    <property type="match status" value="1"/>
</dbReference>
<organism evidence="2 3">
    <name type="scientific">Candidatus Wildermuthbacteria bacterium RIFCSPLOWO2_01_FULL_47_18</name>
    <dbReference type="NCBI Taxonomy" id="1802460"/>
    <lineage>
        <taxon>Bacteria</taxon>
        <taxon>Candidatus Wildermuthiibacteriota</taxon>
    </lineage>
</organism>
<dbReference type="EMBL" id="MHUF01000015">
    <property type="protein sequence ID" value="OHA72647.1"/>
    <property type="molecule type" value="Genomic_DNA"/>
</dbReference>
<accession>A0A1G2RIN8</accession>
<name>A0A1G2RIN8_9BACT</name>
<keyword evidence="1" id="KW-0812">Transmembrane</keyword>
<evidence type="ECO:0000313" key="3">
    <source>
        <dbReference type="Proteomes" id="UP000177287"/>
    </source>
</evidence>
<keyword evidence="1" id="KW-0472">Membrane</keyword>
<evidence type="ECO:0000256" key="1">
    <source>
        <dbReference type="SAM" id="Phobius"/>
    </source>
</evidence>
<protein>
    <recommendedName>
        <fullName evidence="4">DUF378 domain-containing protein</fullName>
    </recommendedName>
</protein>
<dbReference type="AlphaFoldDB" id="A0A1G2RIN8"/>
<keyword evidence="1" id="KW-1133">Transmembrane helix</keyword>
<dbReference type="PANTHER" id="PTHR37304">
    <property type="entry name" value="MEMBRANE PROTEIN-RELATED"/>
    <property type="match status" value="1"/>
</dbReference>
<dbReference type="Proteomes" id="UP000177287">
    <property type="component" value="Unassembled WGS sequence"/>
</dbReference>
<comment type="caution">
    <text evidence="2">The sequence shown here is derived from an EMBL/GenBank/DDBJ whole genome shotgun (WGS) entry which is preliminary data.</text>
</comment>
<sequence length="81" mass="8461">MHGASFILVVVGALNWLLQGLFSWEIGEIFGGPDAVISRIIYILVGLGGLYLLINHKKDCKMCVGMGMGGSAPMGGAKPGI</sequence>
<feature type="transmembrane region" description="Helical" evidence="1">
    <location>
        <begin position="36"/>
        <end position="54"/>
    </location>
</feature>
<dbReference type="InterPro" id="IPR007211">
    <property type="entry name" value="DUF378"/>
</dbReference>